<evidence type="ECO:0000313" key="15">
    <source>
        <dbReference type="Proteomes" id="UP000663637"/>
    </source>
</evidence>
<dbReference type="EMBL" id="CP061510">
    <property type="protein sequence ID" value="QSB46110.1"/>
    <property type="molecule type" value="Genomic_DNA"/>
</dbReference>
<dbReference type="InterPro" id="IPR003661">
    <property type="entry name" value="HisK_dim/P_dom"/>
</dbReference>
<keyword evidence="4" id="KW-0597">Phosphoprotein</keyword>
<evidence type="ECO:0000256" key="1">
    <source>
        <dbReference type="ARBA" id="ARBA00000085"/>
    </source>
</evidence>
<evidence type="ECO:0000256" key="7">
    <source>
        <dbReference type="ARBA" id="ARBA00022777"/>
    </source>
</evidence>
<evidence type="ECO:0000256" key="3">
    <source>
        <dbReference type="ARBA" id="ARBA00012438"/>
    </source>
</evidence>
<dbReference type="SMART" id="SM00388">
    <property type="entry name" value="HisKA"/>
    <property type="match status" value="1"/>
</dbReference>
<dbReference type="InterPro" id="IPR004358">
    <property type="entry name" value="Sig_transdc_His_kin-like_C"/>
</dbReference>
<keyword evidence="8 11" id="KW-1133">Transmembrane helix</keyword>
<dbReference type="InterPro" id="IPR005467">
    <property type="entry name" value="His_kinase_dom"/>
</dbReference>
<dbReference type="PRINTS" id="PR00344">
    <property type="entry name" value="BCTRLSENSOR"/>
</dbReference>
<keyword evidence="9" id="KW-0902">Two-component regulatory system</keyword>
<sequence>MMDWTRREKLAEGYRISGVRTVTIDGERKWLFMQFEGSGIRPYIPVIANELLQHVALPLVPLSLLMLLFNVLAVRRVLAPLREAEIQVDQLDPENMTLRITEPSEPREVATLVTAVNRALARLEIAMGTLRSFTANAAHELRTPLSIMQLSLGELPEGKQKQQLLRDNAQMNRLVNQLLDLAQADASPLDLGDRIDLAEIAQRAVSHLAPIALGKEQDISFEDLGDAQIHGHEEAIYRVLRNLIENAIYHGSGNKPIEVRAGPGPQVSIRDHGSGISEKDIPFIFDRFWRKNRQNQEGSGLGLGIVHRLVEIHGGTIKLQTPPDGGAQFTISFPRANDV</sequence>
<dbReference type="PROSITE" id="PS50109">
    <property type="entry name" value="HIS_KIN"/>
    <property type="match status" value="1"/>
</dbReference>
<feature type="domain" description="HAMP" evidence="13">
    <location>
        <begin position="75"/>
        <end position="128"/>
    </location>
</feature>
<dbReference type="InterPro" id="IPR003594">
    <property type="entry name" value="HATPase_dom"/>
</dbReference>
<dbReference type="CDD" id="cd00075">
    <property type="entry name" value="HATPase"/>
    <property type="match status" value="1"/>
</dbReference>
<evidence type="ECO:0000256" key="8">
    <source>
        <dbReference type="ARBA" id="ARBA00022989"/>
    </source>
</evidence>
<keyword evidence="6 11" id="KW-0812">Transmembrane</keyword>
<dbReference type="Gene3D" id="1.10.287.130">
    <property type="match status" value="1"/>
</dbReference>
<dbReference type="InterPro" id="IPR050428">
    <property type="entry name" value="TCS_sensor_his_kinase"/>
</dbReference>
<comment type="subcellular location">
    <subcellularLocation>
        <location evidence="2">Membrane</location>
        <topology evidence="2">Multi-pass membrane protein</topology>
    </subcellularLocation>
</comment>
<evidence type="ECO:0000256" key="6">
    <source>
        <dbReference type="ARBA" id="ARBA00022692"/>
    </source>
</evidence>
<dbReference type="Pfam" id="PF00512">
    <property type="entry name" value="HisKA"/>
    <property type="match status" value="1"/>
</dbReference>
<keyword evidence="5" id="KW-0808">Transferase</keyword>
<evidence type="ECO:0000313" key="14">
    <source>
        <dbReference type="EMBL" id="QSB46110.1"/>
    </source>
</evidence>
<dbReference type="PANTHER" id="PTHR45436">
    <property type="entry name" value="SENSOR HISTIDINE KINASE YKOH"/>
    <property type="match status" value="1"/>
</dbReference>
<gene>
    <name evidence="14" type="ORF">IDJ81_08330</name>
</gene>
<keyword evidence="10 11" id="KW-0472">Membrane</keyword>
<feature type="transmembrane region" description="Helical" evidence="11">
    <location>
        <begin position="51"/>
        <end position="73"/>
    </location>
</feature>
<organism evidence="14 15">
    <name type="scientific">Tsuneonella flava</name>
    <dbReference type="NCBI Taxonomy" id="2055955"/>
    <lineage>
        <taxon>Bacteria</taxon>
        <taxon>Pseudomonadati</taxon>
        <taxon>Pseudomonadota</taxon>
        <taxon>Alphaproteobacteria</taxon>
        <taxon>Sphingomonadales</taxon>
        <taxon>Erythrobacteraceae</taxon>
        <taxon>Tsuneonella</taxon>
    </lineage>
</organism>
<evidence type="ECO:0000256" key="11">
    <source>
        <dbReference type="SAM" id="Phobius"/>
    </source>
</evidence>
<proteinExistence type="predicted"/>
<dbReference type="EC" id="2.7.13.3" evidence="3"/>
<name>A0ABX7KCW3_9SPHN</name>
<evidence type="ECO:0000256" key="10">
    <source>
        <dbReference type="ARBA" id="ARBA00023136"/>
    </source>
</evidence>
<dbReference type="SUPFAM" id="SSF47384">
    <property type="entry name" value="Homodimeric domain of signal transducing histidine kinase"/>
    <property type="match status" value="1"/>
</dbReference>
<feature type="domain" description="Histidine kinase" evidence="12">
    <location>
        <begin position="136"/>
        <end position="337"/>
    </location>
</feature>
<dbReference type="SMART" id="SM00304">
    <property type="entry name" value="HAMP"/>
    <property type="match status" value="1"/>
</dbReference>
<comment type="catalytic activity">
    <reaction evidence="1">
        <text>ATP + protein L-histidine = ADP + protein N-phospho-L-histidine.</text>
        <dbReference type="EC" id="2.7.13.3"/>
    </reaction>
</comment>
<accession>A0ABX7KCW3</accession>
<dbReference type="SMART" id="SM00387">
    <property type="entry name" value="HATPase_c"/>
    <property type="match status" value="1"/>
</dbReference>
<dbReference type="PROSITE" id="PS50885">
    <property type="entry name" value="HAMP"/>
    <property type="match status" value="1"/>
</dbReference>
<dbReference type="GO" id="GO:0016301">
    <property type="term" value="F:kinase activity"/>
    <property type="evidence" value="ECO:0007669"/>
    <property type="project" value="UniProtKB-KW"/>
</dbReference>
<evidence type="ECO:0000256" key="4">
    <source>
        <dbReference type="ARBA" id="ARBA00022553"/>
    </source>
</evidence>
<dbReference type="Gene3D" id="3.30.565.10">
    <property type="entry name" value="Histidine kinase-like ATPase, C-terminal domain"/>
    <property type="match status" value="1"/>
</dbReference>
<evidence type="ECO:0000256" key="9">
    <source>
        <dbReference type="ARBA" id="ARBA00023012"/>
    </source>
</evidence>
<dbReference type="SUPFAM" id="SSF55874">
    <property type="entry name" value="ATPase domain of HSP90 chaperone/DNA topoisomerase II/histidine kinase"/>
    <property type="match status" value="1"/>
</dbReference>
<evidence type="ECO:0000259" key="13">
    <source>
        <dbReference type="PROSITE" id="PS50885"/>
    </source>
</evidence>
<evidence type="ECO:0000256" key="2">
    <source>
        <dbReference type="ARBA" id="ARBA00004141"/>
    </source>
</evidence>
<dbReference type="Pfam" id="PF02518">
    <property type="entry name" value="HATPase_c"/>
    <property type="match status" value="1"/>
</dbReference>
<evidence type="ECO:0000256" key="5">
    <source>
        <dbReference type="ARBA" id="ARBA00022679"/>
    </source>
</evidence>
<evidence type="ECO:0000259" key="12">
    <source>
        <dbReference type="PROSITE" id="PS50109"/>
    </source>
</evidence>
<dbReference type="InterPro" id="IPR036890">
    <property type="entry name" value="HATPase_C_sf"/>
</dbReference>
<dbReference type="InterPro" id="IPR036097">
    <property type="entry name" value="HisK_dim/P_sf"/>
</dbReference>
<dbReference type="Proteomes" id="UP000663637">
    <property type="component" value="Chromosome"/>
</dbReference>
<dbReference type="InterPro" id="IPR003660">
    <property type="entry name" value="HAMP_dom"/>
</dbReference>
<dbReference type="PANTHER" id="PTHR45436:SF15">
    <property type="entry name" value="SENSOR HISTIDINE KINASE CUSS"/>
    <property type="match status" value="1"/>
</dbReference>
<reference evidence="14 15" key="1">
    <citation type="submission" date="2020-09" db="EMBL/GenBank/DDBJ databases">
        <title>Complete genome sequence of altererythrobacter flavus SS-21NJ, isolated from Dongying oil sludge in Shandong province.</title>
        <authorList>
            <person name="Sun S."/>
            <person name="Zhang Z."/>
        </authorList>
    </citation>
    <scope>NUCLEOTIDE SEQUENCE [LARGE SCALE GENOMIC DNA]</scope>
    <source>
        <strain evidence="14 15">SS-21NJ</strain>
    </source>
</reference>
<protein>
    <recommendedName>
        <fullName evidence="3">histidine kinase</fullName>
        <ecNumber evidence="3">2.7.13.3</ecNumber>
    </recommendedName>
</protein>
<keyword evidence="15" id="KW-1185">Reference proteome</keyword>
<dbReference type="CDD" id="cd00082">
    <property type="entry name" value="HisKA"/>
    <property type="match status" value="1"/>
</dbReference>
<keyword evidence="7 14" id="KW-0418">Kinase</keyword>